<proteinExistence type="predicted"/>
<dbReference type="Proteomes" id="UP000011682">
    <property type="component" value="Unassembled WGS sequence"/>
</dbReference>
<name>S9NYD9_CYSF2</name>
<evidence type="ECO:0000313" key="1">
    <source>
        <dbReference type="EMBL" id="EPX57230.1"/>
    </source>
</evidence>
<evidence type="ECO:0000313" key="2">
    <source>
        <dbReference type="Proteomes" id="UP000011682"/>
    </source>
</evidence>
<dbReference type="EMBL" id="ANAH02000064">
    <property type="protein sequence ID" value="EPX57230.1"/>
    <property type="molecule type" value="Genomic_DNA"/>
</dbReference>
<protein>
    <submittedName>
        <fullName evidence="1">Uncharacterized protein</fullName>
    </submittedName>
</protein>
<comment type="caution">
    <text evidence="1">The sequence shown here is derived from an EMBL/GenBank/DDBJ whole genome shotgun (WGS) entry which is preliminary data.</text>
</comment>
<accession>S9NYD9</accession>
<organism evidence="1 2">
    <name type="scientific">Cystobacter fuscus (strain ATCC 25194 / DSM 2262 / NBRC 100088 / M29)</name>
    <dbReference type="NCBI Taxonomy" id="1242864"/>
    <lineage>
        <taxon>Bacteria</taxon>
        <taxon>Pseudomonadati</taxon>
        <taxon>Myxococcota</taxon>
        <taxon>Myxococcia</taxon>
        <taxon>Myxococcales</taxon>
        <taxon>Cystobacterineae</taxon>
        <taxon>Archangiaceae</taxon>
        <taxon>Cystobacter</taxon>
    </lineage>
</organism>
<reference evidence="1" key="1">
    <citation type="submission" date="2013-05" db="EMBL/GenBank/DDBJ databases">
        <title>Genome assembly of Cystobacter fuscus DSM 2262.</title>
        <authorList>
            <person name="Sharma G."/>
            <person name="Khatri I."/>
            <person name="Kaur C."/>
            <person name="Mayilraj S."/>
            <person name="Subramanian S."/>
        </authorList>
    </citation>
    <scope>NUCLEOTIDE SEQUENCE [LARGE SCALE GENOMIC DNA]</scope>
    <source>
        <strain evidence="1">DSM 2262</strain>
    </source>
</reference>
<gene>
    <name evidence="1" type="ORF">D187_006984</name>
</gene>
<sequence>MQWVRRDKGTFSYVRPGTTTFRVEYQGAITERTITLA</sequence>
<dbReference type="AlphaFoldDB" id="S9NYD9"/>
<keyword evidence="2" id="KW-1185">Reference proteome</keyword>